<organism evidence="4 5">
    <name type="scientific">Chryseobacterium viscerum</name>
    <dbReference type="NCBI Taxonomy" id="1037377"/>
    <lineage>
        <taxon>Bacteria</taxon>
        <taxon>Pseudomonadati</taxon>
        <taxon>Bacteroidota</taxon>
        <taxon>Flavobacteriia</taxon>
        <taxon>Flavobacteriales</taxon>
        <taxon>Weeksellaceae</taxon>
        <taxon>Chryseobacterium group</taxon>
        <taxon>Chryseobacterium</taxon>
    </lineage>
</organism>
<dbReference type="AlphaFoldDB" id="A0A316W9S3"/>
<evidence type="ECO:0000256" key="3">
    <source>
        <dbReference type="ARBA" id="ARBA00022691"/>
    </source>
</evidence>
<keyword evidence="1" id="KW-0489">Methyltransferase</keyword>
<evidence type="ECO:0000256" key="1">
    <source>
        <dbReference type="ARBA" id="ARBA00022603"/>
    </source>
</evidence>
<comment type="caution">
    <text evidence="4">The sequence shown here is derived from an EMBL/GenBank/DDBJ whole genome shotgun (WGS) entry which is preliminary data.</text>
</comment>
<reference evidence="4 5" key="1">
    <citation type="submission" date="2018-04" db="EMBL/GenBank/DDBJ databases">
        <title>Chryseobacterium oncorhynchi 701B-08T from rainbow trout, and Chryseobacterium viscerum 687B-08T from diseased fish.</title>
        <authorList>
            <person name="Jeong J.-J."/>
            <person name="Lee Y.J."/>
            <person name="Pathiraja D."/>
            <person name="Park B."/>
            <person name="Choi I.-G."/>
            <person name="Kim K.D."/>
        </authorList>
    </citation>
    <scope>NUCLEOTIDE SEQUENCE [LARGE SCALE GENOMIC DNA]</scope>
    <source>
        <strain evidence="4 5">687B-08</strain>
    </source>
</reference>
<evidence type="ECO:0000256" key="2">
    <source>
        <dbReference type="ARBA" id="ARBA00022679"/>
    </source>
</evidence>
<name>A0A316W9S3_9FLAO</name>
<dbReference type="InterPro" id="IPR012327">
    <property type="entry name" value="MeTrfase_D12"/>
</dbReference>
<sequence length="59" mass="6748">MNYLGSKRRLSGFIYNVISNSVEQKLADCSFCDLFAGTGVVGNYFHDKVKSIIYNDREY</sequence>
<dbReference type="Pfam" id="PF02086">
    <property type="entry name" value="MethyltransfD12"/>
    <property type="match status" value="1"/>
</dbReference>
<evidence type="ECO:0008006" key="6">
    <source>
        <dbReference type="Google" id="ProtNLM"/>
    </source>
</evidence>
<gene>
    <name evidence="4" type="ORF">C1634_024265</name>
</gene>
<dbReference type="InterPro" id="IPR029063">
    <property type="entry name" value="SAM-dependent_MTases_sf"/>
</dbReference>
<evidence type="ECO:0000313" key="5">
    <source>
        <dbReference type="Proteomes" id="UP000236413"/>
    </source>
</evidence>
<keyword evidence="2" id="KW-0808">Transferase</keyword>
<dbReference type="Proteomes" id="UP000236413">
    <property type="component" value="Unassembled WGS sequence"/>
</dbReference>
<dbReference type="Gene3D" id="3.40.50.150">
    <property type="entry name" value="Vaccinia Virus protein VP39"/>
    <property type="match status" value="1"/>
</dbReference>
<accession>A0A316W9S3</accession>
<keyword evidence="3" id="KW-0949">S-adenosyl-L-methionine</keyword>
<protein>
    <recommendedName>
        <fullName evidence="6">Modification methylase</fullName>
    </recommendedName>
</protein>
<dbReference type="GO" id="GO:0032259">
    <property type="term" value="P:methylation"/>
    <property type="evidence" value="ECO:0007669"/>
    <property type="project" value="UniProtKB-KW"/>
</dbReference>
<dbReference type="PRINTS" id="PR00505">
    <property type="entry name" value="D12N6MTFRASE"/>
</dbReference>
<dbReference type="EMBL" id="PPEG02000013">
    <property type="protein sequence ID" value="PWN58094.1"/>
    <property type="molecule type" value="Genomic_DNA"/>
</dbReference>
<dbReference type="GO" id="GO:0009307">
    <property type="term" value="P:DNA restriction-modification system"/>
    <property type="evidence" value="ECO:0007669"/>
    <property type="project" value="InterPro"/>
</dbReference>
<proteinExistence type="predicted"/>
<dbReference type="GO" id="GO:0009007">
    <property type="term" value="F:site-specific DNA-methyltransferase (adenine-specific) activity"/>
    <property type="evidence" value="ECO:0007669"/>
    <property type="project" value="UniProtKB-EC"/>
</dbReference>
<dbReference type="SUPFAM" id="SSF53335">
    <property type="entry name" value="S-adenosyl-L-methionine-dependent methyltransferases"/>
    <property type="match status" value="1"/>
</dbReference>
<evidence type="ECO:0000313" key="4">
    <source>
        <dbReference type="EMBL" id="PWN58094.1"/>
    </source>
</evidence>